<name>A0A0A2SQ65_9GAMM</name>
<evidence type="ECO:0000256" key="1">
    <source>
        <dbReference type="ARBA" id="ARBA00022723"/>
    </source>
</evidence>
<organism evidence="3 4">
    <name type="scientific">Legionella norrlandica</name>
    <dbReference type="NCBI Taxonomy" id="1498499"/>
    <lineage>
        <taxon>Bacteria</taxon>
        <taxon>Pseudomonadati</taxon>
        <taxon>Pseudomonadota</taxon>
        <taxon>Gammaproteobacteria</taxon>
        <taxon>Legionellales</taxon>
        <taxon>Legionellaceae</taxon>
        <taxon>Legionella</taxon>
    </lineage>
</organism>
<dbReference type="InterPro" id="IPR008775">
    <property type="entry name" value="Phytyl_CoA_dOase-like"/>
</dbReference>
<dbReference type="Gene3D" id="2.60.120.620">
    <property type="entry name" value="q2cbj1_9rhob like domain"/>
    <property type="match status" value="1"/>
</dbReference>
<evidence type="ECO:0000313" key="3">
    <source>
        <dbReference type="EMBL" id="KGP63280.1"/>
    </source>
</evidence>
<dbReference type="Proteomes" id="UP000054422">
    <property type="component" value="Unassembled WGS sequence"/>
</dbReference>
<dbReference type="PANTHER" id="PTHR20883">
    <property type="entry name" value="PHYTANOYL-COA DIOXYGENASE DOMAIN CONTAINING 1"/>
    <property type="match status" value="1"/>
</dbReference>
<dbReference type="SUPFAM" id="SSF51197">
    <property type="entry name" value="Clavaminate synthase-like"/>
    <property type="match status" value="1"/>
</dbReference>
<dbReference type="AlphaFoldDB" id="A0A0A2SQ65"/>
<dbReference type="Pfam" id="PF05721">
    <property type="entry name" value="PhyH"/>
    <property type="match status" value="1"/>
</dbReference>
<dbReference type="GO" id="GO:0005506">
    <property type="term" value="F:iron ion binding"/>
    <property type="evidence" value="ECO:0007669"/>
    <property type="project" value="UniProtKB-ARBA"/>
</dbReference>
<keyword evidence="1" id="KW-0479">Metal-binding</keyword>
<reference evidence="3 4" key="1">
    <citation type="submission" date="2014-05" db="EMBL/GenBank/DDBJ databases">
        <authorList>
            <person name="Rizzardi K."/>
            <person name="Winiecka-Krusnell J."/>
            <person name="Ramliden M."/>
            <person name="Alm E."/>
            <person name="Andersson S."/>
            <person name="Byfors S."/>
        </authorList>
    </citation>
    <scope>NUCLEOTIDE SEQUENCE [LARGE SCALE GENOMIC DNA]</scope>
    <source>
        <strain evidence="3 4">LEGN</strain>
    </source>
</reference>
<dbReference type="GO" id="GO:0016706">
    <property type="term" value="F:2-oxoglutarate-dependent dioxygenase activity"/>
    <property type="evidence" value="ECO:0007669"/>
    <property type="project" value="UniProtKB-ARBA"/>
</dbReference>
<evidence type="ECO:0000256" key="2">
    <source>
        <dbReference type="ARBA" id="ARBA00023004"/>
    </source>
</evidence>
<accession>A0A0A2SQ65</accession>
<dbReference type="PANTHER" id="PTHR20883:SF15">
    <property type="entry name" value="PHYTANOYL-COA DIOXYGENASE DOMAIN-CONTAINING PROTEIN 1"/>
    <property type="match status" value="1"/>
</dbReference>
<dbReference type="OrthoDB" id="9791262at2"/>
<protein>
    <submittedName>
        <fullName evidence="3">Phytanoyl-CoA dioxygenase</fullName>
    </submittedName>
</protein>
<dbReference type="EMBL" id="JNCF01000021">
    <property type="protein sequence ID" value="KGP63280.1"/>
    <property type="molecule type" value="Genomic_DNA"/>
</dbReference>
<sequence>MSLSADQCEFFFTNGYLVINDFFPENVCDLLKQRIETLIRNNQDDIPKTIFSTQTNEHAKKQYFLDSGDRIHYFFEPGAFNANGDCILPFDKSINKIGHGLHELDPVFREYSRDERIKTIAHQLGLKTIGLAQSMYIFKQPSIGAEVLCHQDSTYIFGEDSDALGFWFAIEDATLENGCLEVIPSPCTSPLKKRMFRQGNDIYFENYDESPWSEENSISLPVKKGTLIILHGRVPHKSRANFSNKSRHAYTLHLVDVSLPYPEKNWLQWSGGVPSL</sequence>
<dbReference type="RefSeq" id="WP_035889322.1">
    <property type="nucleotide sequence ID" value="NZ_JNCF01000021.1"/>
</dbReference>
<keyword evidence="3" id="KW-0223">Dioxygenase</keyword>
<keyword evidence="4" id="KW-1185">Reference proteome</keyword>
<keyword evidence="2" id="KW-0408">Iron</keyword>
<evidence type="ECO:0000313" key="4">
    <source>
        <dbReference type="Proteomes" id="UP000054422"/>
    </source>
</evidence>
<gene>
    <name evidence="3" type="ORF">EP47_03045</name>
</gene>
<keyword evidence="3" id="KW-0560">Oxidoreductase</keyword>
<comment type="caution">
    <text evidence="3">The sequence shown here is derived from an EMBL/GenBank/DDBJ whole genome shotgun (WGS) entry which is preliminary data.</text>
</comment>
<dbReference type="STRING" id="1498499.EP47_03045"/>
<proteinExistence type="predicted"/>